<proteinExistence type="predicted"/>
<evidence type="ECO:0000313" key="3">
    <source>
        <dbReference type="Proteomes" id="UP000184330"/>
    </source>
</evidence>
<keyword evidence="3" id="KW-1185">Reference proteome</keyword>
<reference evidence="2 3" key="1">
    <citation type="submission" date="2016-03" db="EMBL/GenBank/DDBJ databases">
        <authorList>
            <person name="Ploux O."/>
        </authorList>
    </citation>
    <scope>NUCLEOTIDE SEQUENCE [LARGE SCALE GENOMIC DNA]</scope>
    <source>
        <strain evidence="2 3">UAMH 11012</strain>
    </source>
</reference>
<name>A0A1L7XF14_9HELO</name>
<protein>
    <submittedName>
        <fullName evidence="2">Uncharacterized protein</fullName>
    </submittedName>
</protein>
<feature type="compositionally biased region" description="Basic and acidic residues" evidence="1">
    <location>
        <begin position="30"/>
        <end position="49"/>
    </location>
</feature>
<dbReference type="EMBL" id="FJOG01000024">
    <property type="protein sequence ID" value="CZR63614.1"/>
    <property type="molecule type" value="Genomic_DNA"/>
</dbReference>
<feature type="region of interest" description="Disordered" evidence="1">
    <location>
        <begin position="1"/>
        <end position="49"/>
    </location>
</feature>
<dbReference type="AlphaFoldDB" id="A0A1L7XF14"/>
<accession>A0A1L7XF14</accession>
<dbReference type="Proteomes" id="UP000184330">
    <property type="component" value="Unassembled WGS sequence"/>
</dbReference>
<sequence>MPLDTDVDAYLISDMEKEMSNKAETNAGAESKEKSLDLGEEESSKSRLNAEKKIELEKWKQVLMGQQFDRDNSSPFPGQYNPADQSIVMPENVRYIIAAESGDYDRERLSVYLNMQFQEM</sequence>
<organism evidence="2 3">
    <name type="scientific">Phialocephala subalpina</name>
    <dbReference type="NCBI Taxonomy" id="576137"/>
    <lineage>
        <taxon>Eukaryota</taxon>
        <taxon>Fungi</taxon>
        <taxon>Dikarya</taxon>
        <taxon>Ascomycota</taxon>
        <taxon>Pezizomycotina</taxon>
        <taxon>Leotiomycetes</taxon>
        <taxon>Helotiales</taxon>
        <taxon>Mollisiaceae</taxon>
        <taxon>Phialocephala</taxon>
        <taxon>Phialocephala fortinii species complex</taxon>
    </lineage>
</organism>
<evidence type="ECO:0000313" key="2">
    <source>
        <dbReference type="EMBL" id="CZR63614.1"/>
    </source>
</evidence>
<evidence type="ECO:0000256" key="1">
    <source>
        <dbReference type="SAM" id="MobiDB-lite"/>
    </source>
</evidence>
<gene>
    <name evidence="2" type="ORF">PAC_13511</name>
</gene>